<keyword evidence="1" id="KW-1133">Transmembrane helix</keyword>
<dbReference type="EMBL" id="FNHS01000010">
    <property type="protein sequence ID" value="SDN70965.1"/>
    <property type="molecule type" value="Genomic_DNA"/>
</dbReference>
<dbReference type="OrthoDB" id="7997142at2"/>
<keyword evidence="1" id="KW-0812">Transmembrane</keyword>
<organism evidence="2 3">
    <name type="scientific">Methylobacterium phyllostachyos</name>
    <dbReference type="NCBI Taxonomy" id="582672"/>
    <lineage>
        <taxon>Bacteria</taxon>
        <taxon>Pseudomonadati</taxon>
        <taxon>Pseudomonadota</taxon>
        <taxon>Alphaproteobacteria</taxon>
        <taxon>Hyphomicrobiales</taxon>
        <taxon>Methylobacteriaceae</taxon>
        <taxon>Methylobacterium</taxon>
    </lineage>
</organism>
<evidence type="ECO:0000313" key="3">
    <source>
        <dbReference type="Proteomes" id="UP000198704"/>
    </source>
</evidence>
<keyword evidence="3" id="KW-1185">Reference proteome</keyword>
<evidence type="ECO:0000313" key="2">
    <source>
        <dbReference type="EMBL" id="SDN70965.1"/>
    </source>
</evidence>
<reference evidence="3" key="1">
    <citation type="submission" date="2016-10" db="EMBL/GenBank/DDBJ databases">
        <authorList>
            <person name="Varghese N."/>
            <person name="Submissions S."/>
        </authorList>
    </citation>
    <scope>NUCLEOTIDE SEQUENCE [LARGE SCALE GENOMIC DNA]</scope>
    <source>
        <strain evidence="3">BL47</strain>
    </source>
</reference>
<evidence type="ECO:0000256" key="1">
    <source>
        <dbReference type="SAM" id="Phobius"/>
    </source>
</evidence>
<dbReference type="AlphaFoldDB" id="A0A1H0DLD1"/>
<accession>A0A1H0DLD1</accession>
<dbReference type="Proteomes" id="UP000198704">
    <property type="component" value="Unassembled WGS sequence"/>
</dbReference>
<gene>
    <name evidence="2" type="ORF">SAMN05216360_110213</name>
</gene>
<name>A0A1H0DLD1_9HYPH</name>
<feature type="transmembrane region" description="Helical" evidence="1">
    <location>
        <begin position="183"/>
        <end position="209"/>
    </location>
</feature>
<feature type="transmembrane region" description="Helical" evidence="1">
    <location>
        <begin position="74"/>
        <end position="99"/>
    </location>
</feature>
<feature type="transmembrane region" description="Helical" evidence="1">
    <location>
        <begin position="111"/>
        <end position="135"/>
    </location>
</feature>
<keyword evidence="1" id="KW-0472">Membrane</keyword>
<proteinExistence type="predicted"/>
<sequence>MRSFSRILTLIGFFVLAFTGPSIAQQSYGWSRMPDGRMVPFVPHALPGEAHGIAKAPPAGSPSKQIFESVTNEAILRGLSIAFVILASCTVILFVLGCGSRVVVFADASDVLMSASMFIAPVVTALATIGLVLLFTPDRPDAHGGFRELVQQNPAPAFAIVVGALWWLWAILGTLISSIRHNGLIVGTLVAVMKVGAVFSLLAVWYGMILNEANTLEGEKARFFLFLILAWFASRFVNGHRVTERREMLMRPARLTAAQA</sequence>
<feature type="transmembrane region" description="Helical" evidence="1">
    <location>
        <begin position="221"/>
        <end position="238"/>
    </location>
</feature>
<protein>
    <submittedName>
        <fullName evidence="2">Uncharacterized protein</fullName>
    </submittedName>
</protein>
<feature type="transmembrane region" description="Helical" evidence="1">
    <location>
        <begin position="155"/>
        <end position="176"/>
    </location>
</feature>
<dbReference type="RefSeq" id="WP_091717958.1">
    <property type="nucleotide sequence ID" value="NZ_FNHS01000010.1"/>
</dbReference>